<accession>A0A1H4H8B0</accession>
<dbReference type="EMBL" id="FNRA01000014">
    <property type="protein sequence ID" value="SEB18083.1"/>
    <property type="molecule type" value="Genomic_DNA"/>
</dbReference>
<gene>
    <name evidence="1" type="ORF">SAMN05443550_11459</name>
</gene>
<dbReference type="AlphaFoldDB" id="A0A1H4H8B0"/>
<dbReference type="OrthoDB" id="894042at2"/>
<reference evidence="1 2" key="1">
    <citation type="submission" date="2016-10" db="EMBL/GenBank/DDBJ databases">
        <authorList>
            <person name="de Groot N.N."/>
        </authorList>
    </citation>
    <scope>NUCLEOTIDE SEQUENCE [LARGE SCALE GENOMIC DNA]</scope>
    <source>
        <strain evidence="1 2">DSM 19033</strain>
    </source>
</reference>
<organism evidence="1 2">
    <name type="scientific">Pedobacter hartonius</name>
    <dbReference type="NCBI Taxonomy" id="425514"/>
    <lineage>
        <taxon>Bacteria</taxon>
        <taxon>Pseudomonadati</taxon>
        <taxon>Bacteroidota</taxon>
        <taxon>Sphingobacteriia</taxon>
        <taxon>Sphingobacteriales</taxon>
        <taxon>Sphingobacteriaceae</taxon>
        <taxon>Pedobacter</taxon>
    </lineage>
</organism>
<proteinExistence type="predicted"/>
<protein>
    <submittedName>
        <fullName evidence="1">Uncharacterized protein</fullName>
    </submittedName>
</protein>
<dbReference type="Proteomes" id="UP000198850">
    <property type="component" value="Unassembled WGS sequence"/>
</dbReference>
<sequence>MQFLSMHYWCKDINDKDGKEDMKLPFKKLQLHSQHLLFQTPVRSFQHQKDIRYMNPMVIHREGFIRNLYLVKLYRLPQLMFSKSS</sequence>
<keyword evidence="2" id="KW-1185">Reference proteome</keyword>
<evidence type="ECO:0000313" key="1">
    <source>
        <dbReference type="EMBL" id="SEB18083.1"/>
    </source>
</evidence>
<evidence type="ECO:0000313" key="2">
    <source>
        <dbReference type="Proteomes" id="UP000198850"/>
    </source>
</evidence>
<dbReference type="RefSeq" id="WP_090559685.1">
    <property type="nucleotide sequence ID" value="NZ_FNRA01000014.1"/>
</dbReference>
<name>A0A1H4H8B0_9SPHI</name>